<proteinExistence type="predicted"/>
<gene>
    <name evidence="1" type="ORF">TNCT_398391</name>
</gene>
<sequence length="199" mass="23164">MSRVTDQLTHKMTEKLSFKASNLKLLLHFLSNFISYPTSHRKTKINLTMQTLVKFVFEQAFMFIVKLSTQHRQNNSSPVHEKKHALSATPKAYAKFRRSNRRNPNLSPREDCLRWRNTARSFTVIEISILMQSGETERALRRMHYVCEVYNLIWVFVSSDIVPQLYIPVIGAHKIDHGESNMPIYDSSFVEISPGSFEN</sequence>
<reference evidence="1" key="1">
    <citation type="submission" date="2020-07" db="EMBL/GenBank/DDBJ databases">
        <title>Multicomponent nature underlies the extraordinary mechanical properties of spider dragline silk.</title>
        <authorList>
            <person name="Kono N."/>
            <person name="Nakamura H."/>
            <person name="Mori M."/>
            <person name="Yoshida Y."/>
            <person name="Ohtoshi R."/>
            <person name="Malay A.D."/>
            <person name="Moran D.A.P."/>
            <person name="Tomita M."/>
            <person name="Numata K."/>
            <person name="Arakawa K."/>
        </authorList>
    </citation>
    <scope>NUCLEOTIDE SEQUENCE</scope>
</reference>
<evidence type="ECO:0000313" key="1">
    <source>
        <dbReference type="EMBL" id="GFR23528.1"/>
    </source>
</evidence>
<accession>A0A8X6JFS8</accession>
<protein>
    <submittedName>
        <fullName evidence="1">Uncharacterized protein</fullName>
    </submittedName>
</protein>
<organism evidence="1 2">
    <name type="scientific">Trichonephila clavata</name>
    <name type="common">Joro spider</name>
    <name type="synonym">Nephila clavata</name>
    <dbReference type="NCBI Taxonomy" id="2740835"/>
    <lineage>
        <taxon>Eukaryota</taxon>
        <taxon>Metazoa</taxon>
        <taxon>Ecdysozoa</taxon>
        <taxon>Arthropoda</taxon>
        <taxon>Chelicerata</taxon>
        <taxon>Arachnida</taxon>
        <taxon>Araneae</taxon>
        <taxon>Araneomorphae</taxon>
        <taxon>Entelegynae</taxon>
        <taxon>Araneoidea</taxon>
        <taxon>Nephilidae</taxon>
        <taxon>Trichonephila</taxon>
    </lineage>
</organism>
<comment type="caution">
    <text evidence="1">The sequence shown here is derived from an EMBL/GenBank/DDBJ whole genome shotgun (WGS) entry which is preliminary data.</text>
</comment>
<dbReference type="EMBL" id="BMAO01038243">
    <property type="protein sequence ID" value="GFR23528.1"/>
    <property type="molecule type" value="Genomic_DNA"/>
</dbReference>
<name>A0A8X6JFS8_TRICU</name>
<evidence type="ECO:0000313" key="2">
    <source>
        <dbReference type="Proteomes" id="UP000887116"/>
    </source>
</evidence>
<dbReference type="AlphaFoldDB" id="A0A8X6JFS8"/>
<dbReference type="Proteomes" id="UP000887116">
    <property type="component" value="Unassembled WGS sequence"/>
</dbReference>
<keyword evidence="2" id="KW-1185">Reference proteome</keyword>